<dbReference type="InterPro" id="IPR039399">
    <property type="entry name" value="Deltex_C_sf"/>
</dbReference>
<dbReference type="KEGG" id="lgi:LOTGIDRAFT_109060"/>
<dbReference type="Gene3D" id="3.30.40.10">
    <property type="entry name" value="Zinc/RING finger domain, C3HC4 (zinc finger)"/>
    <property type="match status" value="1"/>
</dbReference>
<feature type="domain" description="RING-type" evidence="10">
    <location>
        <begin position="24"/>
        <end position="62"/>
    </location>
</feature>
<name>V3ZKF6_LOTGI</name>
<evidence type="ECO:0000256" key="1">
    <source>
        <dbReference type="ARBA" id="ARBA00000900"/>
    </source>
</evidence>
<keyword evidence="6 8" id="KW-0863">Zinc-finger</keyword>
<evidence type="ECO:0000256" key="3">
    <source>
        <dbReference type="ARBA" id="ARBA00009413"/>
    </source>
</evidence>
<keyword evidence="7 9" id="KW-0862">Zinc</keyword>
<dbReference type="Pfam" id="PF18102">
    <property type="entry name" value="DTC"/>
    <property type="match status" value="1"/>
</dbReference>
<keyword evidence="9" id="KW-0963">Cytoplasm</keyword>
<comment type="subcellular location">
    <subcellularLocation>
        <location evidence="9">Cytoplasm</location>
    </subcellularLocation>
</comment>
<keyword evidence="4 9" id="KW-0808">Transferase</keyword>
<dbReference type="OrthoDB" id="527344at2759"/>
<dbReference type="InterPro" id="IPR017907">
    <property type="entry name" value="Znf_RING_CS"/>
</dbReference>
<dbReference type="SMART" id="SM00184">
    <property type="entry name" value="RING"/>
    <property type="match status" value="1"/>
</dbReference>
<comment type="similarity">
    <text evidence="3 9">Belongs to the Deltex family.</text>
</comment>
<dbReference type="STRING" id="225164.V3ZKF6"/>
<dbReference type="CDD" id="cd09633">
    <property type="entry name" value="Deltex_C"/>
    <property type="match status" value="1"/>
</dbReference>
<gene>
    <name evidence="11" type="ORF">LOTGIDRAFT_109060</name>
</gene>
<dbReference type="GO" id="GO:0007219">
    <property type="term" value="P:Notch signaling pathway"/>
    <property type="evidence" value="ECO:0007669"/>
    <property type="project" value="InterPro"/>
</dbReference>
<evidence type="ECO:0000256" key="5">
    <source>
        <dbReference type="ARBA" id="ARBA00022723"/>
    </source>
</evidence>
<dbReference type="InterPro" id="IPR013083">
    <property type="entry name" value="Znf_RING/FYVE/PHD"/>
</dbReference>
<dbReference type="OMA" id="KQLNCKH"/>
<dbReference type="GO" id="GO:0008270">
    <property type="term" value="F:zinc ion binding"/>
    <property type="evidence" value="ECO:0007669"/>
    <property type="project" value="UniProtKB-KW"/>
</dbReference>
<evidence type="ECO:0000313" key="11">
    <source>
        <dbReference type="EMBL" id="ESO82855.1"/>
    </source>
</evidence>
<dbReference type="InterPro" id="IPR018957">
    <property type="entry name" value="Znf_C3HC4_RING-type"/>
</dbReference>
<dbReference type="EMBL" id="KB203854">
    <property type="protein sequence ID" value="ESO82855.1"/>
    <property type="molecule type" value="Genomic_DNA"/>
</dbReference>
<dbReference type="InterPro" id="IPR039396">
    <property type="entry name" value="Deltex_C"/>
</dbReference>
<dbReference type="Gene3D" id="3.30.390.130">
    <property type="match status" value="1"/>
</dbReference>
<accession>V3ZKF6</accession>
<dbReference type="PANTHER" id="PTHR12622">
    <property type="entry name" value="DELTEX-RELATED"/>
    <property type="match status" value="1"/>
</dbReference>
<dbReference type="GO" id="GO:0005737">
    <property type="term" value="C:cytoplasm"/>
    <property type="evidence" value="ECO:0007669"/>
    <property type="project" value="UniProtKB-SubCell"/>
</dbReference>
<evidence type="ECO:0000256" key="4">
    <source>
        <dbReference type="ARBA" id="ARBA00022679"/>
    </source>
</evidence>
<sequence>MTSLPVDLNKELARRANDPQTETCGICLDEILDPKVLDKCGHKFCQGCVKHAFVCKPVCPECGMIYGVIIGDQPRGGKMIHKLITSHKLEGYKDADGILEIIYTFNDGIQQDNHPNPGQPYSGLRRKAYLPNNKEGQEILQMLYKAFDARLIFTIGESRTTGQTGVLTWNDIHHKTSITGGALSHGYPDLGYLKRVREELALKGIKK</sequence>
<keyword evidence="5 9" id="KW-0479">Metal-binding</keyword>
<reference evidence="11 12" key="1">
    <citation type="journal article" date="2013" name="Nature">
        <title>Insights into bilaterian evolution from three spiralian genomes.</title>
        <authorList>
            <person name="Simakov O."/>
            <person name="Marletaz F."/>
            <person name="Cho S.J."/>
            <person name="Edsinger-Gonzales E."/>
            <person name="Havlak P."/>
            <person name="Hellsten U."/>
            <person name="Kuo D.H."/>
            <person name="Larsson T."/>
            <person name="Lv J."/>
            <person name="Arendt D."/>
            <person name="Savage R."/>
            <person name="Osoegawa K."/>
            <person name="de Jong P."/>
            <person name="Grimwood J."/>
            <person name="Chapman J.A."/>
            <person name="Shapiro H."/>
            <person name="Aerts A."/>
            <person name="Otillar R.P."/>
            <person name="Terry A.Y."/>
            <person name="Boore J.L."/>
            <person name="Grigoriev I.V."/>
            <person name="Lindberg D.R."/>
            <person name="Seaver E.C."/>
            <person name="Weisblat D.A."/>
            <person name="Putnam N.H."/>
            <person name="Rokhsar D.S."/>
        </authorList>
    </citation>
    <scope>NUCLEOTIDE SEQUENCE [LARGE SCALE GENOMIC DNA]</scope>
</reference>
<evidence type="ECO:0000256" key="2">
    <source>
        <dbReference type="ARBA" id="ARBA00004906"/>
    </source>
</evidence>
<dbReference type="PROSITE" id="PS50089">
    <property type="entry name" value="ZF_RING_2"/>
    <property type="match status" value="1"/>
</dbReference>
<dbReference type="AlphaFoldDB" id="V3ZKF6"/>
<dbReference type="RefSeq" id="XP_009066646.1">
    <property type="nucleotide sequence ID" value="XM_009068398.1"/>
</dbReference>
<dbReference type="Pfam" id="PF00097">
    <property type="entry name" value="zf-C3HC4"/>
    <property type="match status" value="1"/>
</dbReference>
<evidence type="ECO:0000256" key="7">
    <source>
        <dbReference type="ARBA" id="ARBA00022833"/>
    </source>
</evidence>
<comment type="catalytic activity">
    <reaction evidence="1 9">
        <text>S-ubiquitinyl-[E2 ubiquitin-conjugating enzyme]-L-cysteine + [acceptor protein]-L-lysine = [E2 ubiquitin-conjugating enzyme]-L-cysteine + N(6)-ubiquitinyl-[acceptor protein]-L-lysine.</text>
        <dbReference type="EC" id="2.3.2.27"/>
    </reaction>
</comment>
<dbReference type="GO" id="GO:0016567">
    <property type="term" value="P:protein ubiquitination"/>
    <property type="evidence" value="ECO:0007669"/>
    <property type="project" value="UniProtKB-UniRule"/>
</dbReference>
<keyword evidence="12" id="KW-1185">Reference proteome</keyword>
<protein>
    <recommendedName>
        <fullName evidence="9">E3 ubiquitin-protein ligase</fullName>
        <ecNumber evidence="9">2.3.2.27</ecNumber>
    </recommendedName>
</protein>
<dbReference type="GeneID" id="20230426"/>
<dbReference type="PROSITE" id="PS00518">
    <property type="entry name" value="ZF_RING_1"/>
    <property type="match status" value="1"/>
</dbReference>
<evidence type="ECO:0000256" key="8">
    <source>
        <dbReference type="PROSITE-ProRule" id="PRU00175"/>
    </source>
</evidence>
<comment type="pathway">
    <text evidence="2 9">Protein modification; protein ubiquitination.</text>
</comment>
<dbReference type="HOGENOM" id="CLU_030422_2_0_1"/>
<dbReference type="InterPro" id="IPR039398">
    <property type="entry name" value="Deltex_fam"/>
</dbReference>
<evidence type="ECO:0000259" key="10">
    <source>
        <dbReference type="PROSITE" id="PS50089"/>
    </source>
</evidence>
<dbReference type="GO" id="GO:0061630">
    <property type="term" value="F:ubiquitin protein ligase activity"/>
    <property type="evidence" value="ECO:0007669"/>
    <property type="project" value="UniProtKB-UniRule"/>
</dbReference>
<organism evidence="11 12">
    <name type="scientific">Lottia gigantea</name>
    <name type="common">Giant owl limpet</name>
    <dbReference type="NCBI Taxonomy" id="225164"/>
    <lineage>
        <taxon>Eukaryota</taxon>
        <taxon>Metazoa</taxon>
        <taxon>Spiralia</taxon>
        <taxon>Lophotrochozoa</taxon>
        <taxon>Mollusca</taxon>
        <taxon>Gastropoda</taxon>
        <taxon>Patellogastropoda</taxon>
        <taxon>Lottioidea</taxon>
        <taxon>Lottiidae</taxon>
        <taxon>Lottia</taxon>
    </lineage>
</organism>
<dbReference type="InterPro" id="IPR001841">
    <property type="entry name" value="Znf_RING"/>
</dbReference>
<evidence type="ECO:0000256" key="9">
    <source>
        <dbReference type="RuleBase" id="RU367105"/>
    </source>
</evidence>
<dbReference type="CTD" id="20230426"/>
<proteinExistence type="inferred from homology"/>
<dbReference type="Proteomes" id="UP000030746">
    <property type="component" value="Unassembled WGS sequence"/>
</dbReference>
<dbReference type="EC" id="2.3.2.27" evidence="9"/>
<evidence type="ECO:0000313" key="12">
    <source>
        <dbReference type="Proteomes" id="UP000030746"/>
    </source>
</evidence>
<dbReference type="SUPFAM" id="SSF57850">
    <property type="entry name" value="RING/U-box"/>
    <property type="match status" value="1"/>
</dbReference>
<dbReference type="UniPathway" id="UPA00143"/>
<evidence type="ECO:0000256" key="6">
    <source>
        <dbReference type="ARBA" id="ARBA00022771"/>
    </source>
</evidence>